<proteinExistence type="predicted"/>
<organism evidence="1">
    <name type="scientific">marine metagenome</name>
    <dbReference type="NCBI Taxonomy" id="408172"/>
    <lineage>
        <taxon>unclassified sequences</taxon>
        <taxon>metagenomes</taxon>
        <taxon>ecological metagenomes</taxon>
    </lineage>
</organism>
<accession>A0A382KKS8</accession>
<dbReference type="InterPro" id="IPR056209">
    <property type="entry name" value="SU10_adaptor"/>
</dbReference>
<dbReference type="Pfam" id="PF24175">
    <property type="entry name" value="SU10_adaptor"/>
    <property type="match status" value="1"/>
</dbReference>
<dbReference type="AlphaFoldDB" id="A0A382KKS8"/>
<protein>
    <submittedName>
        <fullName evidence="1">Uncharacterized protein</fullName>
    </submittedName>
</protein>
<gene>
    <name evidence="1" type="ORF">METZ01_LOCUS276806</name>
</gene>
<evidence type="ECO:0000313" key="1">
    <source>
        <dbReference type="EMBL" id="SVC23952.1"/>
    </source>
</evidence>
<reference evidence="1" key="1">
    <citation type="submission" date="2018-05" db="EMBL/GenBank/DDBJ databases">
        <authorList>
            <person name="Lanie J.A."/>
            <person name="Ng W.-L."/>
            <person name="Kazmierczak K.M."/>
            <person name="Andrzejewski T.M."/>
            <person name="Davidsen T.M."/>
            <person name="Wayne K.J."/>
            <person name="Tettelin H."/>
            <person name="Glass J.I."/>
            <person name="Rusch D."/>
            <person name="Podicherti R."/>
            <person name="Tsui H.-C.T."/>
            <person name="Winkler M.E."/>
        </authorList>
    </citation>
    <scope>NUCLEOTIDE SEQUENCE</scope>
</reference>
<sequence length="256" mass="29473">MATTYLQLSNELLREMNEVELTSSTFSSSLGVQTHIKDLVNRAYLDMVNEEPQWPFLATGESGATDPMYGNTYIETVAGTRWYELKTAASSIKDDYSYVDWDNFLLTTVGVSGESAPYTVRNLRYTSTETWKDYFRIGQNKDDADQATGGTPSRVIKSPDNRKFGLSPIPDQVYRIWFYAYDLPTELSAHSDVIVFPDLYVPVLINRARYYVHQFKDNSQNAAFAMEDYKRGLRTMKLHLMDPTPNYFKDDRIRFS</sequence>
<dbReference type="EMBL" id="UINC01080736">
    <property type="protein sequence ID" value="SVC23952.1"/>
    <property type="molecule type" value="Genomic_DNA"/>
</dbReference>
<name>A0A382KKS8_9ZZZZ</name>